<dbReference type="InterPro" id="IPR013815">
    <property type="entry name" value="ATP_grasp_subdomain_1"/>
</dbReference>
<name>A0ABP4FE65_9ACTN</name>
<dbReference type="SUPFAM" id="SSF52210">
    <property type="entry name" value="Succinyl-CoA synthetase domains"/>
    <property type="match status" value="2"/>
</dbReference>
<dbReference type="SMART" id="SM00881">
    <property type="entry name" value="CoA_binding"/>
    <property type="match status" value="1"/>
</dbReference>
<evidence type="ECO:0000256" key="2">
    <source>
        <dbReference type="SAM" id="MobiDB-lite"/>
    </source>
</evidence>
<evidence type="ECO:0000256" key="1">
    <source>
        <dbReference type="PROSITE-ProRule" id="PRU00409"/>
    </source>
</evidence>
<proteinExistence type="predicted"/>
<feature type="compositionally biased region" description="Low complexity" evidence="2">
    <location>
        <begin position="12"/>
        <end position="25"/>
    </location>
</feature>
<dbReference type="Gene3D" id="3.40.50.720">
    <property type="entry name" value="NAD(P)-binding Rossmann-like Domain"/>
    <property type="match status" value="1"/>
</dbReference>
<dbReference type="InterPro" id="IPR043938">
    <property type="entry name" value="Ligase_CoA_dom"/>
</dbReference>
<dbReference type="EMBL" id="BAAAKV010000015">
    <property type="protein sequence ID" value="GAA1164462.1"/>
    <property type="molecule type" value="Genomic_DNA"/>
</dbReference>
<evidence type="ECO:0000259" key="3">
    <source>
        <dbReference type="PROSITE" id="PS50975"/>
    </source>
</evidence>
<feature type="compositionally biased region" description="Polar residues" evidence="2">
    <location>
        <begin position="1"/>
        <end position="11"/>
    </location>
</feature>
<dbReference type="PROSITE" id="PS50975">
    <property type="entry name" value="ATP_GRASP"/>
    <property type="match status" value="1"/>
</dbReference>
<comment type="caution">
    <text evidence="4">The sequence shown here is derived from an EMBL/GenBank/DDBJ whole genome shotgun (WGS) entry which is preliminary data.</text>
</comment>
<evidence type="ECO:0000313" key="5">
    <source>
        <dbReference type="Proteomes" id="UP001501371"/>
    </source>
</evidence>
<dbReference type="GO" id="GO:0016874">
    <property type="term" value="F:ligase activity"/>
    <property type="evidence" value="ECO:0007669"/>
    <property type="project" value="UniProtKB-KW"/>
</dbReference>
<keyword evidence="4" id="KW-0436">Ligase</keyword>
<dbReference type="PANTHER" id="PTHR42793">
    <property type="entry name" value="COA BINDING DOMAIN CONTAINING PROTEIN"/>
    <property type="match status" value="1"/>
</dbReference>
<dbReference type="Gene3D" id="3.30.1490.20">
    <property type="entry name" value="ATP-grasp fold, A domain"/>
    <property type="match status" value="1"/>
</dbReference>
<keyword evidence="1" id="KW-0067">ATP-binding</keyword>
<sequence length="735" mass="77131">MNSTSVSTTHNATTDGTPGGAAAETAADERRRTVRAVLDTALAEGRTALTGPEGKAVADAYSIPTPAEGLAECADEAVALADRIGFPVAMKIVSPQILHKTDAGGVRIGLNSAAEVRSAFSAIVTNARAYDPEARILGVQIQQMVPAGTEVLVGTVTDPTFGKIVAFGLGGVLVEVLKDVTFRLAPTTRDDALSMLDGIRAADVLRGVRGSAGVDRDALAELVVTVSRLAADFPEIVEVDLNPVFASESGVMAADVRILLTDEQPAARRRYGREEILASMRRLMRPRSVTVIGASNEQGKIGNSVMRNLIDGGFPGEIHPVNPKADDILGRKAYKSVMDVPGEPDVAVFAIPAKFVAAALEEVGRKGIPNAVLIPSGFAETGEHELQAEIVAIAEEYGVRLLGPNIYGYYSTWQDLCATFCTPYDVKGGVALTSQSGGIGMAILGFARTTGTGVSAIVGLGNKSDLDEDDLLTWFGEDPHTECIAMHLEDLKDGRAFVAAARETVPKKPVVVLKAGRTAAGAKAAGSHTGALAGDDAVYDDVLRQAGVIRAPGLNEMLEYARALPVLPTPQGDNVVIITGAGGSGVLLSDAVVDNGLRLMEIPPDLDRAFRAFIPPFGAAGNPVDITGGEPPATYEATIRLGLEDPRVHALVLGYWHTIVTPPMVFAELTARVVAEFRERGVTKPVVASLAGDVEVEEACQYLFERGVVAYPYTTEKPVAALGAKYAWARAAGLL</sequence>
<dbReference type="InterPro" id="IPR016102">
    <property type="entry name" value="Succinyl-CoA_synth-like"/>
</dbReference>
<dbReference type="Pfam" id="PF13380">
    <property type="entry name" value="CoA_binding_2"/>
    <property type="match status" value="1"/>
</dbReference>
<dbReference type="InterPro" id="IPR032875">
    <property type="entry name" value="Succ_CoA_lig_flav_dom"/>
</dbReference>
<dbReference type="InterPro" id="IPR036291">
    <property type="entry name" value="NAD(P)-bd_dom_sf"/>
</dbReference>
<keyword evidence="5" id="KW-1185">Reference proteome</keyword>
<feature type="domain" description="ATP-grasp" evidence="3">
    <location>
        <begin position="55"/>
        <end position="91"/>
    </location>
</feature>
<dbReference type="Gene3D" id="3.40.50.261">
    <property type="entry name" value="Succinyl-CoA synthetase domains"/>
    <property type="match status" value="2"/>
</dbReference>
<dbReference type="SUPFAM" id="SSF56059">
    <property type="entry name" value="Glutathione synthetase ATP-binding domain-like"/>
    <property type="match status" value="1"/>
</dbReference>
<dbReference type="Gene3D" id="3.30.470.20">
    <property type="entry name" value="ATP-grasp fold, B domain"/>
    <property type="match status" value="1"/>
</dbReference>
<dbReference type="InterPro" id="IPR011761">
    <property type="entry name" value="ATP-grasp"/>
</dbReference>
<dbReference type="PANTHER" id="PTHR42793:SF1">
    <property type="entry name" value="PEPTIDYL-LYSINE N-ACETYLTRANSFERASE PATZ"/>
    <property type="match status" value="1"/>
</dbReference>
<protein>
    <submittedName>
        <fullName evidence="4">Acetate--CoA ligase family protein</fullName>
    </submittedName>
</protein>
<feature type="region of interest" description="Disordered" evidence="2">
    <location>
        <begin position="1"/>
        <end position="30"/>
    </location>
</feature>
<dbReference type="Proteomes" id="UP001501371">
    <property type="component" value="Unassembled WGS sequence"/>
</dbReference>
<keyword evidence="1" id="KW-0547">Nucleotide-binding</keyword>
<evidence type="ECO:0000313" key="4">
    <source>
        <dbReference type="EMBL" id="GAA1164462.1"/>
    </source>
</evidence>
<dbReference type="SUPFAM" id="SSF51735">
    <property type="entry name" value="NAD(P)-binding Rossmann-fold domains"/>
    <property type="match status" value="1"/>
</dbReference>
<dbReference type="InterPro" id="IPR003781">
    <property type="entry name" value="CoA-bd"/>
</dbReference>
<dbReference type="Pfam" id="PF13607">
    <property type="entry name" value="Succ_CoA_lig"/>
    <property type="match status" value="1"/>
</dbReference>
<dbReference type="Pfam" id="PF13549">
    <property type="entry name" value="ATP-grasp_5"/>
    <property type="match status" value="1"/>
</dbReference>
<accession>A0ABP4FE65</accession>
<dbReference type="Pfam" id="PF19045">
    <property type="entry name" value="Ligase_CoA_2"/>
    <property type="match status" value="1"/>
</dbReference>
<organism evidence="4 5">
    <name type="scientific">Streptomyces hebeiensis</name>
    <dbReference type="NCBI Taxonomy" id="229486"/>
    <lineage>
        <taxon>Bacteria</taxon>
        <taxon>Bacillati</taxon>
        <taxon>Actinomycetota</taxon>
        <taxon>Actinomycetes</taxon>
        <taxon>Kitasatosporales</taxon>
        <taxon>Streptomycetaceae</taxon>
        <taxon>Streptomyces</taxon>
    </lineage>
</organism>
<gene>
    <name evidence="4" type="ORF">GCM10009654_21610</name>
</gene>
<reference evidence="5" key="1">
    <citation type="journal article" date="2019" name="Int. J. Syst. Evol. Microbiol.">
        <title>The Global Catalogue of Microorganisms (GCM) 10K type strain sequencing project: providing services to taxonomists for standard genome sequencing and annotation.</title>
        <authorList>
            <consortium name="The Broad Institute Genomics Platform"/>
            <consortium name="The Broad Institute Genome Sequencing Center for Infectious Disease"/>
            <person name="Wu L."/>
            <person name="Ma J."/>
        </authorList>
    </citation>
    <scope>NUCLEOTIDE SEQUENCE [LARGE SCALE GENOMIC DNA]</scope>
    <source>
        <strain evidence="5">JCM 12696</strain>
    </source>
</reference>